<dbReference type="InterPro" id="IPR001564">
    <property type="entry name" value="Nucleoside_diP_kinase"/>
</dbReference>
<evidence type="ECO:0000256" key="2">
    <source>
        <dbReference type="ARBA" id="ARBA00022679"/>
    </source>
</evidence>
<sequence length="154" mass="17162">MAGNLTLAIIKPHAVFAKKMGKILSDVEDAGFGVIHMKMIQLRDEGAREFYKEHEGKDFFPYLVKVMSSGPVLIIVLAKNNCVEEWRNFIGTTNPAEAAEGTLRHKYGDHVNMTMNAVHGSATDHDALREINFFFSRELSLLKELDAADNEPGV</sequence>
<dbReference type="GO" id="GO:0004550">
    <property type="term" value="F:nucleoside diphosphate kinase activity"/>
    <property type="evidence" value="ECO:0007669"/>
    <property type="project" value="InterPro"/>
</dbReference>
<evidence type="ECO:0000256" key="5">
    <source>
        <dbReference type="ARBA" id="ARBA00022840"/>
    </source>
</evidence>
<accession>A0A0F9MB99</accession>
<dbReference type="GO" id="GO:0006228">
    <property type="term" value="P:UTP biosynthetic process"/>
    <property type="evidence" value="ECO:0007669"/>
    <property type="project" value="InterPro"/>
</dbReference>
<dbReference type="GO" id="GO:0006241">
    <property type="term" value="P:CTP biosynthetic process"/>
    <property type="evidence" value="ECO:0007669"/>
    <property type="project" value="InterPro"/>
</dbReference>
<dbReference type="GO" id="GO:0005524">
    <property type="term" value="F:ATP binding"/>
    <property type="evidence" value="ECO:0007669"/>
    <property type="project" value="UniProtKB-KW"/>
</dbReference>
<comment type="caution">
    <text evidence="7">The sequence shown here is derived from an EMBL/GenBank/DDBJ whole genome shotgun (WGS) entry which is preliminary data.</text>
</comment>
<dbReference type="SMART" id="SM00562">
    <property type="entry name" value="NDK"/>
    <property type="match status" value="1"/>
</dbReference>
<evidence type="ECO:0000259" key="6">
    <source>
        <dbReference type="SMART" id="SM00562"/>
    </source>
</evidence>
<evidence type="ECO:0000256" key="1">
    <source>
        <dbReference type="ARBA" id="ARBA00008142"/>
    </source>
</evidence>
<dbReference type="PRINTS" id="PR01243">
    <property type="entry name" value="NUCDPKINASE"/>
</dbReference>
<keyword evidence="5" id="KW-0067">ATP-binding</keyword>
<dbReference type="EMBL" id="LAZR01005860">
    <property type="protein sequence ID" value="KKM96601.1"/>
    <property type="molecule type" value="Genomic_DNA"/>
</dbReference>
<comment type="similarity">
    <text evidence="1">Belongs to the NDK family.</text>
</comment>
<evidence type="ECO:0000256" key="4">
    <source>
        <dbReference type="ARBA" id="ARBA00022777"/>
    </source>
</evidence>
<proteinExistence type="inferred from homology"/>
<name>A0A0F9MB99_9ZZZZ</name>
<keyword evidence="3" id="KW-0547">Nucleotide-binding</keyword>
<keyword evidence="2" id="KW-0808">Transferase</keyword>
<protein>
    <recommendedName>
        <fullName evidence="6">Nucleoside diphosphate kinase-like domain-containing protein</fullName>
    </recommendedName>
</protein>
<dbReference type="AlphaFoldDB" id="A0A0F9MB99"/>
<dbReference type="PANTHER" id="PTHR46161">
    <property type="entry name" value="NUCLEOSIDE DIPHOSPHATE KINASE"/>
    <property type="match status" value="1"/>
</dbReference>
<reference evidence="7" key="1">
    <citation type="journal article" date="2015" name="Nature">
        <title>Complex archaea that bridge the gap between prokaryotes and eukaryotes.</title>
        <authorList>
            <person name="Spang A."/>
            <person name="Saw J.H."/>
            <person name="Jorgensen S.L."/>
            <person name="Zaremba-Niedzwiedzka K."/>
            <person name="Martijn J."/>
            <person name="Lind A.E."/>
            <person name="van Eijk R."/>
            <person name="Schleper C."/>
            <person name="Guy L."/>
            <person name="Ettema T.J."/>
        </authorList>
    </citation>
    <scope>NUCLEOTIDE SEQUENCE</scope>
</reference>
<dbReference type="InterPro" id="IPR036850">
    <property type="entry name" value="NDK-like_dom_sf"/>
</dbReference>
<dbReference type="InterPro" id="IPR034907">
    <property type="entry name" value="NDK-like_dom"/>
</dbReference>
<evidence type="ECO:0000256" key="3">
    <source>
        <dbReference type="ARBA" id="ARBA00022741"/>
    </source>
</evidence>
<dbReference type="PANTHER" id="PTHR46161:SF3">
    <property type="entry name" value="NUCLEOSIDE DIPHOSPHATE KINASE DDB_G0292928-RELATED"/>
    <property type="match status" value="1"/>
</dbReference>
<dbReference type="PROSITE" id="PS51374">
    <property type="entry name" value="NDPK_LIKE"/>
    <property type="match status" value="1"/>
</dbReference>
<evidence type="ECO:0000313" key="7">
    <source>
        <dbReference type="EMBL" id="KKM96601.1"/>
    </source>
</evidence>
<dbReference type="SUPFAM" id="SSF54919">
    <property type="entry name" value="Nucleoside diphosphate kinase, NDK"/>
    <property type="match status" value="1"/>
</dbReference>
<keyword evidence="4" id="KW-0418">Kinase</keyword>
<dbReference type="Gene3D" id="3.30.70.141">
    <property type="entry name" value="Nucleoside diphosphate kinase-like domain"/>
    <property type="match status" value="1"/>
</dbReference>
<gene>
    <name evidence="7" type="ORF">LCGC14_1176540</name>
</gene>
<organism evidence="7">
    <name type="scientific">marine sediment metagenome</name>
    <dbReference type="NCBI Taxonomy" id="412755"/>
    <lineage>
        <taxon>unclassified sequences</taxon>
        <taxon>metagenomes</taxon>
        <taxon>ecological metagenomes</taxon>
    </lineage>
</organism>
<dbReference type="Pfam" id="PF00334">
    <property type="entry name" value="NDK"/>
    <property type="match status" value="1"/>
</dbReference>
<dbReference type="GO" id="GO:0006183">
    <property type="term" value="P:GTP biosynthetic process"/>
    <property type="evidence" value="ECO:0007669"/>
    <property type="project" value="InterPro"/>
</dbReference>
<feature type="domain" description="Nucleoside diphosphate kinase-like" evidence="6">
    <location>
        <begin position="3"/>
        <end position="143"/>
    </location>
</feature>